<dbReference type="AlphaFoldDB" id="A0A0F9IY58"/>
<dbReference type="InterPro" id="IPR013216">
    <property type="entry name" value="Methyltransf_11"/>
</dbReference>
<name>A0A0F9IY58_9ZZZZ</name>
<dbReference type="Gene3D" id="3.40.50.150">
    <property type="entry name" value="Vaccinia Virus protein VP39"/>
    <property type="match status" value="1"/>
</dbReference>
<proteinExistence type="predicted"/>
<accession>A0A0F9IY58</accession>
<evidence type="ECO:0000313" key="2">
    <source>
        <dbReference type="EMBL" id="KKL98610.1"/>
    </source>
</evidence>
<dbReference type="EMBL" id="LAZR01017874">
    <property type="protein sequence ID" value="KKL98610.1"/>
    <property type="molecule type" value="Genomic_DNA"/>
</dbReference>
<dbReference type="GO" id="GO:0008757">
    <property type="term" value="F:S-adenosylmethionine-dependent methyltransferase activity"/>
    <property type="evidence" value="ECO:0007669"/>
    <property type="project" value="InterPro"/>
</dbReference>
<comment type="caution">
    <text evidence="2">The sequence shown here is derived from an EMBL/GenBank/DDBJ whole genome shotgun (WGS) entry which is preliminary data.</text>
</comment>
<dbReference type="Pfam" id="PF08241">
    <property type="entry name" value="Methyltransf_11"/>
    <property type="match status" value="1"/>
</dbReference>
<reference evidence="2" key="1">
    <citation type="journal article" date="2015" name="Nature">
        <title>Complex archaea that bridge the gap between prokaryotes and eukaryotes.</title>
        <authorList>
            <person name="Spang A."/>
            <person name="Saw J.H."/>
            <person name="Jorgensen S.L."/>
            <person name="Zaremba-Niedzwiedzka K."/>
            <person name="Martijn J."/>
            <person name="Lind A.E."/>
            <person name="van Eijk R."/>
            <person name="Schleper C."/>
            <person name="Guy L."/>
            <person name="Ettema T.J."/>
        </authorList>
    </citation>
    <scope>NUCLEOTIDE SEQUENCE</scope>
</reference>
<evidence type="ECO:0000259" key="1">
    <source>
        <dbReference type="Pfam" id="PF08241"/>
    </source>
</evidence>
<protein>
    <recommendedName>
        <fullName evidence="1">Methyltransferase type 11 domain-containing protein</fullName>
    </recommendedName>
</protein>
<sequence>MAIKQKIMLDVGCSTNKQHGFIGMDKRKVEGVDIEHDAETIPWPLENGSCAVVMMSHLIEHIKPWCQIEVINEVWRVLEPEGVLMISTPYGRSYRYFQDPTHCTPWVEATPEYFDPQFPLYQVYQPKPWTIEKRYWDLRGDIELVLRKIDDKTKQNKMA</sequence>
<organism evidence="2">
    <name type="scientific">marine sediment metagenome</name>
    <dbReference type="NCBI Taxonomy" id="412755"/>
    <lineage>
        <taxon>unclassified sequences</taxon>
        <taxon>metagenomes</taxon>
        <taxon>ecological metagenomes</taxon>
    </lineage>
</organism>
<feature type="domain" description="Methyltransferase type 11" evidence="1">
    <location>
        <begin position="24"/>
        <end position="86"/>
    </location>
</feature>
<dbReference type="InterPro" id="IPR029063">
    <property type="entry name" value="SAM-dependent_MTases_sf"/>
</dbReference>
<gene>
    <name evidence="2" type="ORF">LCGC14_1822700</name>
</gene>
<dbReference type="SUPFAM" id="SSF53335">
    <property type="entry name" value="S-adenosyl-L-methionine-dependent methyltransferases"/>
    <property type="match status" value="1"/>
</dbReference>